<feature type="transmembrane region" description="Helical" evidence="7">
    <location>
        <begin position="220"/>
        <end position="242"/>
    </location>
</feature>
<feature type="transmembrane region" description="Helical" evidence="7">
    <location>
        <begin position="96"/>
        <end position="115"/>
    </location>
</feature>
<dbReference type="GO" id="GO:0048240">
    <property type="term" value="P:sperm capacitation"/>
    <property type="evidence" value="ECO:0007669"/>
    <property type="project" value="TreeGrafter"/>
</dbReference>
<dbReference type="GO" id="GO:0030317">
    <property type="term" value="P:flagellated sperm motility"/>
    <property type="evidence" value="ECO:0007669"/>
    <property type="project" value="TreeGrafter"/>
</dbReference>
<evidence type="ECO:0000256" key="7">
    <source>
        <dbReference type="SAM" id="Phobius"/>
    </source>
</evidence>
<feature type="domain" description="Ion transport" evidence="8">
    <location>
        <begin position="38"/>
        <end position="249"/>
    </location>
</feature>
<dbReference type="Pfam" id="PF00520">
    <property type="entry name" value="Ion_trans"/>
    <property type="match status" value="1"/>
</dbReference>
<sequence>MEIHVNTTASGKGGGATNAMPRDRETRKNSRVSKVAHFLKTLVVLGILLDAVVMGVETDPRLRSSFSSLLEGLDIFCMVLFCVECTARVIVKAHRFSAQNICNTILLLLSVIARADSSYWLFRIFRALRILRVVFYIPGLQYLVLILRQGVKAAAYVIIMLFFILFVFAIAGVEYFRHIDPDNWGNLRAALISTLSVFTISGWVDHNTRLTGFGSVHHQAFFFIAIIIGNFIFLNMFLGLVMEASKHMKIEKKEEAKRKRKIKEQEEEELRQTSAKYFHQLRLKYEQCEDEFIEPTELCTTLTWIDLHETSVKRQKEEMKKLKQLSDQTLRIQQELLEMELQEKRHLKRFREVRAVGAVGFTAMKFLKRKQHN</sequence>
<dbReference type="OrthoDB" id="416585at2759"/>
<feature type="coiled-coil region" evidence="5">
    <location>
        <begin position="248"/>
        <end position="276"/>
    </location>
</feature>
<dbReference type="GO" id="GO:0006814">
    <property type="term" value="P:sodium ion transport"/>
    <property type="evidence" value="ECO:0007669"/>
    <property type="project" value="TreeGrafter"/>
</dbReference>
<feature type="transmembrane region" description="Helical" evidence="7">
    <location>
        <begin position="35"/>
        <end position="56"/>
    </location>
</feature>
<dbReference type="GO" id="GO:0001669">
    <property type="term" value="C:acrosomal vesicle"/>
    <property type="evidence" value="ECO:0007669"/>
    <property type="project" value="TreeGrafter"/>
</dbReference>
<dbReference type="Ensembl" id="ENSAMXT00005045647.1">
    <property type="protein sequence ID" value="ENSAMXP00005041952.1"/>
    <property type="gene ID" value="ENSAMXG00005019597.1"/>
</dbReference>
<dbReference type="InterPro" id="IPR027359">
    <property type="entry name" value="Volt_channel_dom_sf"/>
</dbReference>
<proteinExistence type="predicted"/>
<feature type="coiled-coil region" evidence="5">
    <location>
        <begin position="305"/>
        <end position="342"/>
    </location>
</feature>
<reference evidence="9" key="1">
    <citation type="submission" date="2025-08" db="UniProtKB">
        <authorList>
            <consortium name="Ensembl"/>
        </authorList>
    </citation>
    <scope>IDENTIFICATION</scope>
</reference>
<keyword evidence="2 7" id="KW-0812">Transmembrane</keyword>
<feature type="region of interest" description="Disordered" evidence="6">
    <location>
        <begin position="1"/>
        <end position="29"/>
    </location>
</feature>
<evidence type="ECO:0000256" key="5">
    <source>
        <dbReference type="SAM" id="Coils"/>
    </source>
</evidence>
<evidence type="ECO:0000313" key="10">
    <source>
        <dbReference type="Proteomes" id="UP000694621"/>
    </source>
</evidence>
<evidence type="ECO:0000259" key="8">
    <source>
        <dbReference type="Pfam" id="PF00520"/>
    </source>
</evidence>
<keyword evidence="3 7" id="KW-1133">Transmembrane helix</keyword>
<dbReference type="Gene3D" id="1.20.120.350">
    <property type="entry name" value="Voltage-gated potassium channels. Chain C"/>
    <property type="match status" value="1"/>
</dbReference>
<dbReference type="Proteomes" id="UP000694621">
    <property type="component" value="Unplaced"/>
</dbReference>
<dbReference type="GO" id="GO:0005245">
    <property type="term" value="F:voltage-gated calcium channel activity"/>
    <property type="evidence" value="ECO:0007669"/>
    <property type="project" value="TreeGrafter"/>
</dbReference>
<feature type="transmembrane region" description="Helical" evidence="7">
    <location>
        <begin position="153"/>
        <end position="173"/>
    </location>
</feature>
<evidence type="ECO:0000256" key="1">
    <source>
        <dbReference type="ARBA" id="ARBA00004141"/>
    </source>
</evidence>
<keyword evidence="5" id="KW-0175">Coiled coil</keyword>
<dbReference type="PANTHER" id="PTHR47131:SF1">
    <property type="entry name" value="CATION CHANNEL SPERM-ASSOCIATED PROTEIN 3"/>
    <property type="match status" value="1"/>
</dbReference>
<evidence type="ECO:0000256" key="4">
    <source>
        <dbReference type="ARBA" id="ARBA00023136"/>
    </source>
</evidence>
<evidence type="ECO:0000256" key="2">
    <source>
        <dbReference type="ARBA" id="ARBA00022692"/>
    </source>
</evidence>
<evidence type="ECO:0000256" key="6">
    <source>
        <dbReference type="SAM" id="MobiDB-lite"/>
    </source>
</evidence>
<feature type="transmembrane region" description="Helical" evidence="7">
    <location>
        <begin position="68"/>
        <end position="90"/>
    </location>
</feature>
<dbReference type="SUPFAM" id="SSF81324">
    <property type="entry name" value="Voltage-gated potassium channels"/>
    <property type="match status" value="1"/>
</dbReference>
<evidence type="ECO:0000313" key="9">
    <source>
        <dbReference type="Ensembl" id="ENSAMXP00005041952.1"/>
    </source>
</evidence>
<dbReference type="Gene3D" id="1.10.287.70">
    <property type="match status" value="1"/>
</dbReference>
<protein>
    <recommendedName>
        <fullName evidence="8">Ion transport domain-containing protein</fullName>
    </recommendedName>
</protein>
<feature type="transmembrane region" description="Helical" evidence="7">
    <location>
        <begin position="127"/>
        <end position="147"/>
    </location>
</feature>
<dbReference type="GO" id="GO:0036128">
    <property type="term" value="C:CatSper complex"/>
    <property type="evidence" value="ECO:0007669"/>
    <property type="project" value="TreeGrafter"/>
</dbReference>
<dbReference type="AlphaFoldDB" id="A0A8B9KUY0"/>
<name>A0A8B9KUY0_ASTMX</name>
<accession>A0A8B9KUY0</accession>
<comment type="subcellular location">
    <subcellularLocation>
        <location evidence="1">Membrane</location>
        <topology evidence="1">Multi-pass membrane protein</topology>
    </subcellularLocation>
</comment>
<feature type="compositionally biased region" description="Polar residues" evidence="6">
    <location>
        <begin position="1"/>
        <end position="10"/>
    </location>
</feature>
<dbReference type="PANTHER" id="PTHR47131">
    <property type="entry name" value="CATION CHANNEL SPERM-ASSOCIATED PROTEIN 3"/>
    <property type="match status" value="1"/>
</dbReference>
<evidence type="ECO:0000256" key="3">
    <source>
        <dbReference type="ARBA" id="ARBA00022989"/>
    </source>
</evidence>
<keyword evidence="4 7" id="KW-0472">Membrane</keyword>
<dbReference type="InterPro" id="IPR005821">
    <property type="entry name" value="Ion_trans_dom"/>
</dbReference>
<organism evidence="9 10">
    <name type="scientific">Astyanax mexicanus</name>
    <name type="common">Blind cave fish</name>
    <name type="synonym">Astyanax fasciatus mexicanus</name>
    <dbReference type="NCBI Taxonomy" id="7994"/>
    <lineage>
        <taxon>Eukaryota</taxon>
        <taxon>Metazoa</taxon>
        <taxon>Chordata</taxon>
        <taxon>Craniata</taxon>
        <taxon>Vertebrata</taxon>
        <taxon>Euteleostomi</taxon>
        <taxon>Actinopterygii</taxon>
        <taxon>Neopterygii</taxon>
        <taxon>Teleostei</taxon>
        <taxon>Ostariophysi</taxon>
        <taxon>Characiformes</taxon>
        <taxon>Characoidei</taxon>
        <taxon>Acestrorhamphidae</taxon>
        <taxon>Acestrorhamphinae</taxon>
        <taxon>Astyanax</taxon>
    </lineage>
</organism>